<feature type="transmembrane region" description="Helical" evidence="8">
    <location>
        <begin position="270"/>
        <end position="292"/>
    </location>
</feature>
<dbReference type="PANTHER" id="PTHR32024">
    <property type="entry name" value="TRK SYSTEM POTASSIUM UPTAKE PROTEIN TRKG-RELATED"/>
    <property type="match status" value="1"/>
</dbReference>
<dbReference type="Pfam" id="PF02386">
    <property type="entry name" value="TrkH"/>
    <property type="match status" value="1"/>
</dbReference>
<keyword evidence="2" id="KW-0813">Transport</keyword>
<feature type="transmembrane region" description="Helical" evidence="8">
    <location>
        <begin position="38"/>
        <end position="56"/>
    </location>
</feature>
<evidence type="ECO:0000313" key="9">
    <source>
        <dbReference type="EMBL" id="VAW22235.1"/>
    </source>
</evidence>
<keyword evidence="7 8" id="KW-0472">Membrane</keyword>
<evidence type="ECO:0000256" key="4">
    <source>
        <dbReference type="ARBA" id="ARBA00022692"/>
    </source>
</evidence>
<evidence type="ECO:0000256" key="2">
    <source>
        <dbReference type="ARBA" id="ARBA00022448"/>
    </source>
</evidence>
<feature type="transmembrane region" description="Helical" evidence="8">
    <location>
        <begin position="451"/>
        <end position="472"/>
    </location>
</feature>
<feature type="transmembrane region" description="Helical" evidence="8">
    <location>
        <begin position="181"/>
        <end position="198"/>
    </location>
</feature>
<evidence type="ECO:0000256" key="1">
    <source>
        <dbReference type="ARBA" id="ARBA00004651"/>
    </source>
</evidence>
<feature type="transmembrane region" description="Helical" evidence="8">
    <location>
        <begin position="392"/>
        <end position="412"/>
    </location>
</feature>
<accession>A0A3B0TUG6</accession>
<evidence type="ECO:0000256" key="8">
    <source>
        <dbReference type="SAM" id="Phobius"/>
    </source>
</evidence>
<name>A0A3B0TUG6_9ZZZZ</name>
<dbReference type="AlphaFoldDB" id="A0A3B0TUG6"/>
<dbReference type="EMBL" id="UOEQ01000405">
    <property type="protein sequence ID" value="VAW22235.1"/>
    <property type="molecule type" value="Genomic_DNA"/>
</dbReference>
<keyword evidence="5 8" id="KW-1133">Transmembrane helix</keyword>
<dbReference type="GO" id="GO:0005886">
    <property type="term" value="C:plasma membrane"/>
    <property type="evidence" value="ECO:0007669"/>
    <property type="project" value="UniProtKB-SubCell"/>
</dbReference>
<protein>
    <recommendedName>
        <fullName evidence="10">Trk potassium uptake system protein TrkH</fullName>
    </recommendedName>
</protein>
<dbReference type="PANTHER" id="PTHR32024:SF3">
    <property type="entry name" value="TRK SYSTEM POTASSIUM UPTAKE PROTEIN"/>
    <property type="match status" value="1"/>
</dbReference>
<dbReference type="GO" id="GO:0008324">
    <property type="term" value="F:monoatomic cation transmembrane transporter activity"/>
    <property type="evidence" value="ECO:0007669"/>
    <property type="project" value="InterPro"/>
</dbReference>
<comment type="subcellular location">
    <subcellularLocation>
        <location evidence="1">Cell membrane</location>
        <topology evidence="1">Multi-pass membrane protein</topology>
    </subcellularLocation>
</comment>
<reference evidence="9" key="1">
    <citation type="submission" date="2018-06" db="EMBL/GenBank/DDBJ databases">
        <authorList>
            <person name="Zhirakovskaya E."/>
        </authorList>
    </citation>
    <scope>NUCLEOTIDE SEQUENCE</scope>
</reference>
<evidence type="ECO:0000256" key="7">
    <source>
        <dbReference type="ARBA" id="ARBA00023136"/>
    </source>
</evidence>
<evidence type="ECO:0000256" key="3">
    <source>
        <dbReference type="ARBA" id="ARBA00022475"/>
    </source>
</evidence>
<dbReference type="InterPro" id="IPR003445">
    <property type="entry name" value="Cat_transpt"/>
</dbReference>
<evidence type="ECO:0000256" key="6">
    <source>
        <dbReference type="ARBA" id="ARBA00023065"/>
    </source>
</evidence>
<feature type="transmembrane region" description="Helical" evidence="8">
    <location>
        <begin position="328"/>
        <end position="351"/>
    </location>
</feature>
<organism evidence="9">
    <name type="scientific">hydrothermal vent metagenome</name>
    <dbReference type="NCBI Taxonomy" id="652676"/>
    <lineage>
        <taxon>unclassified sequences</taxon>
        <taxon>metagenomes</taxon>
        <taxon>ecological metagenomes</taxon>
    </lineage>
</organism>
<dbReference type="GO" id="GO:0030001">
    <property type="term" value="P:metal ion transport"/>
    <property type="evidence" value="ECO:0007669"/>
    <property type="project" value="UniProtKB-ARBA"/>
</dbReference>
<evidence type="ECO:0000256" key="5">
    <source>
        <dbReference type="ARBA" id="ARBA00022989"/>
    </source>
</evidence>
<feature type="transmembrane region" description="Helical" evidence="8">
    <location>
        <begin position="205"/>
        <end position="223"/>
    </location>
</feature>
<keyword evidence="6" id="KW-0406">Ion transport</keyword>
<feature type="transmembrane region" description="Helical" evidence="8">
    <location>
        <begin position="235"/>
        <end position="250"/>
    </location>
</feature>
<feature type="transmembrane region" description="Helical" evidence="8">
    <location>
        <begin position="128"/>
        <end position="147"/>
    </location>
</feature>
<evidence type="ECO:0008006" key="10">
    <source>
        <dbReference type="Google" id="ProtNLM"/>
    </source>
</evidence>
<keyword evidence="4 8" id="KW-0812">Transmembrane</keyword>
<proteinExistence type="predicted"/>
<sequence length="477" mass="50849">MPSIGVLLSLVLMGFTIATLSGLGVALVNGDAQAAEVFGILSLAYGVFSIFLYLVATSRPSQFRRAGVFIGAIAMWITLIFAAMPAFILLENAHPVVAFFEATSASITLGTSLVPVSQMSASMIFYRAMSAWLGGFMTLMLAVYVIGRYGVGGTPNRDLRFVLHGASRGNPRLGATFVEVAIPYIAVSILCVIALMLVGVEPTRAVLASLSAISTNGFSGWFGQGSYLGNRSGEIILMIFMFIGASSIIWQRTILSRQIFQTHQQGESRAYLLIIFGVIIVGIALSLANFPLGENVADDLFNRAFDIVATITTTGIVHNVSAGFSVPILFLIGLALVGGCSYSTAGGLKVFRVLAMTRHSKNEILRLVYPSQFIPGSVDTDETVFNSTKANWSAFFSAVIFIVFAMAVLAIFGHEFTAALTISVGAFTSVGSMVSQNLFSVEGGGVPYISLLWISIIGIVGRVELLVLLAAFSKSRW</sequence>
<feature type="transmembrane region" description="Helical" evidence="8">
    <location>
        <begin position="96"/>
        <end position="116"/>
    </location>
</feature>
<keyword evidence="3" id="KW-1003">Cell membrane</keyword>
<gene>
    <name evidence="9" type="ORF">MNBD_ALPHA11-789</name>
</gene>
<feature type="transmembrane region" description="Helical" evidence="8">
    <location>
        <begin position="68"/>
        <end position="90"/>
    </location>
</feature>